<evidence type="ECO:0000256" key="5">
    <source>
        <dbReference type="ARBA" id="ARBA00023049"/>
    </source>
</evidence>
<keyword evidence="3" id="KW-0378">Hydrolase</keyword>
<evidence type="ECO:0000256" key="2">
    <source>
        <dbReference type="ARBA" id="ARBA00022723"/>
    </source>
</evidence>
<dbReference type="Gene3D" id="3.40.50.720">
    <property type="entry name" value="NAD(P)-binding Rossmann-like Domain"/>
    <property type="match status" value="1"/>
</dbReference>
<reference evidence="8 9" key="1">
    <citation type="submission" date="2015-03" db="EMBL/GenBank/DDBJ databases">
        <authorList>
            <person name="Lepp D."/>
            <person name="Hassan Y.I."/>
            <person name="Li X.-Z."/>
            <person name="Zhou T."/>
        </authorList>
    </citation>
    <scope>NUCLEOTIDE SEQUENCE [LARGE SCALE GENOMIC DNA]</scope>
    <source>
        <strain evidence="8 9">E84</strain>
    </source>
</reference>
<dbReference type="InterPro" id="IPR045886">
    <property type="entry name" value="ThiF/MoeB/HesA"/>
</dbReference>
<dbReference type="Pfam" id="PF00899">
    <property type="entry name" value="ThiF"/>
    <property type="match status" value="1"/>
</dbReference>
<keyword evidence="1" id="KW-0645">Protease</keyword>
<evidence type="ECO:0000256" key="3">
    <source>
        <dbReference type="ARBA" id="ARBA00022801"/>
    </source>
</evidence>
<keyword evidence="4" id="KW-0862">Zinc</keyword>
<proteinExistence type="predicted"/>
<gene>
    <name evidence="8" type="ORF">WH87_10205</name>
</gene>
<dbReference type="GO" id="GO:0016779">
    <property type="term" value="F:nucleotidyltransferase activity"/>
    <property type="evidence" value="ECO:0007669"/>
    <property type="project" value="TreeGrafter"/>
</dbReference>
<evidence type="ECO:0000259" key="6">
    <source>
        <dbReference type="Pfam" id="PF00899"/>
    </source>
</evidence>
<dbReference type="InterPro" id="IPR035985">
    <property type="entry name" value="Ubiquitin-activating_enz"/>
</dbReference>
<dbReference type="PATRIC" id="fig|1293439.3.peg.1624"/>
<dbReference type="InterPro" id="IPR028090">
    <property type="entry name" value="JAB_dom_prok"/>
</dbReference>
<dbReference type="GO" id="GO:0008641">
    <property type="term" value="F:ubiquitin-like modifier activating enzyme activity"/>
    <property type="evidence" value="ECO:0007669"/>
    <property type="project" value="InterPro"/>
</dbReference>
<keyword evidence="9" id="KW-1185">Reference proteome</keyword>
<dbReference type="InterPro" id="IPR000594">
    <property type="entry name" value="ThiF_NAD_FAD-bd"/>
</dbReference>
<dbReference type="GO" id="GO:0046872">
    <property type="term" value="F:metal ion binding"/>
    <property type="evidence" value="ECO:0007669"/>
    <property type="project" value="UniProtKB-KW"/>
</dbReference>
<dbReference type="GO" id="GO:0008237">
    <property type="term" value="F:metallopeptidase activity"/>
    <property type="evidence" value="ECO:0007669"/>
    <property type="project" value="UniProtKB-KW"/>
</dbReference>
<keyword evidence="5" id="KW-0482">Metalloprotease</keyword>
<dbReference type="PANTHER" id="PTHR10953">
    <property type="entry name" value="UBIQUITIN-ACTIVATING ENZYME E1"/>
    <property type="match status" value="1"/>
</dbReference>
<dbReference type="Proteomes" id="UP000033411">
    <property type="component" value="Unassembled WGS sequence"/>
</dbReference>
<evidence type="ECO:0008006" key="10">
    <source>
        <dbReference type="Google" id="ProtNLM"/>
    </source>
</evidence>
<evidence type="ECO:0000313" key="8">
    <source>
        <dbReference type="EMBL" id="KKC38001.1"/>
    </source>
</evidence>
<keyword evidence="2" id="KW-0479">Metal-binding</keyword>
<accession>A0A0F5QBA2</accession>
<feature type="domain" description="JAB" evidence="7">
    <location>
        <begin position="12"/>
        <end position="119"/>
    </location>
</feature>
<dbReference type="OrthoDB" id="8773615at2"/>
<dbReference type="GO" id="GO:0004792">
    <property type="term" value="F:thiosulfate-cyanide sulfurtransferase activity"/>
    <property type="evidence" value="ECO:0007669"/>
    <property type="project" value="TreeGrafter"/>
</dbReference>
<organism evidence="8 9">
    <name type="scientific">Devosia epidermidihirudinis</name>
    <dbReference type="NCBI Taxonomy" id="1293439"/>
    <lineage>
        <taxon>Bacteria</taxon>
        <taxon>Pseudomonadati</taxon>
        <taxon>Pseudomonadota</taxon>
        <taxon>Alphaproteobacteria</taxon>
        <taxon>Hyphomicrobiales</taxon>
        <taxon>Devosiaceae</taxon>
        <taxon>Devosia</taxon>
    </lineage>
</organism>
<dbReference type="CDD" id="cd01483">
    <property type="entry name" value="E1_enzyme_family"/>
    <property type="match status" value="1"/>
</dbReference>
<dbReference type="PANTHER" id="PTHR10953:SF247">
    <property type="entry name" value="SLL6053 PROTEIN"/>
    <property type="match status" value="1"/>
</dbReference>
<evidence type="ECO:0000256" key="4">
    <source>
        <dbReference type="ARBA" id="ARBA00022833"/>
    </source>
</evidence>
<dbReference type="AlphaFoldDB" id="A0A0F5QBA2"/>
<dbReference type="Pfam" id="PF14464">
    <property type="entry name" value="Prok-JAB"/>
    <property type="match status" value="1"/>
</dbReference>
<dbReference type="RefSeq" id="WP_046139241.1">
    <property type="nucleotide sequence ID" value="NZ_LANJ01000016.1"/>
</dbReference>
<evidence type="ECO:0000256" key="1">
    <source>
        <dbReference type="ARBA" id="ARBA00022670"/>
    </source>
</evidence>
<sequence>MTRADLTLQGSHLDALASTLLRADRMEHAAYVLYGVSHIGSDPFTQEPRIRLMVREVIPVTEDEITSSGFDHISWKTDKFVKLLARAEREGVQVGIAHSHPGGPTHFSDQDDANEAELARLAFNRNGTGALTASLLFCGDGSVLGRVWSSPDTFDDFTTISTIGPRWKRFSRRASDELDQAFDRQSLALGQEFTAIMRSLRFGVVGGGGTGSPILQQLPRMGAGFIGVFDPDTVEDTNLNRLYGATRADADDHRKKIEVARREISEMALGTRLETFDGWVGTEQYQDALKSMDVIFGCTDDHDGRALLNRLAYYYHIPVIDLGLALRVAEQDTERRLEAEGRVTILEPGSACLLCRRIVNPSIAAEEALRRNDPSEYERRKKEAYVRGEGNPAPAVISFTTSVATMAIEELIQRLTGFRGPDGSVSNRVRKFTRIEDVRPGAMLQPCRICGQSHIHGLGDTKPFLGRVG</sequence>
<protein>
    <recommendedName>
        <fullName evidence="10">Thiamine biosynthesis protein ThiF</fullName>
    </recommendedName>
</protein>
<evidence type="ECO:0000259" key="7">
    <source>
        <dbReference type="Pfam" id="PF14464"/>
    </source>
</evidence>
<dbReference type="SUPFAM" id="SSF69572">
    <property type="entry name" value="Activating enzymes of the ubiquitin-like proteins"/>
    <property type="match status" value="1"/>
</dbReference>
<evidence type="ECO:0000313" key="9">
    <source>
        <dbReference type="Proteomes" id="UP000033411"/>
    </source>
</evidence>
<feature type="domain" description="THIF-type NAD/FAD binding fold" evidence="6">
    <location>
        <begin position="183"/>
        <end position="433"/>
    </location>
</feature>
<comment type="caution">
    <text evidence="8">The sequence shown here is derived from an EMBL/GenBank/DDBJ whole genome shotgun (WGS) entry which is preliminary data.</text>
</comment>
<dbReference type="GO" id="GO:0005737">
    <property type="term" value="C:cytoplasm"/>
    <property type="evidence" value="ECO:0007669"/>
    <property type="project" value="TreeGrafter"/>
</dbReference>
<dbReference type="STRING" id="1293439.WH87_10205"/>
<name>A0A0F5QBA2_9HYPH</name>
<dbReference type="EMBL" id="LANJ01000016">
    <property type="protein sequence ID" value="KKC38001.1"/>
    <property type="molecule type" value="Genomic_DNA"/>
</dbReference>
<dbReference type="GO" id="GO:0006508">
    <property type="term" value="P:proteolysis"/>
    <property type="evidence" value="ECO:0007669"/>
    <property type="project" value="UniProtKB-KW"/>
</dbReference>